<dbReference type="InterPro" id="IPR050708">
    <property type="entry name" value="T6SS_VgrG/RHS"/>
</dbReference>
<protein>
    <recommendedName>
        <fullName evidence="4">Rhs family protein</fullName>
    </recommendedName>
</protein>
<dbReference type="PANTHER" id="PTHR32305">
    <property type="match status" value="1"/>
</dbReference>
<reference evidence="2 3" key="1">
    <citation type="submission" date="2018-05" db="EMBL/GenBank/DDBJ databases">
        <title>Reference genomes for bee gut microbiota database.</title>
        <authorList>
            <person name="Ellegaard K.M."/>
        </authorList>
    </citation>
    <scope>NUCLEOTIDE SEQUENCE [LARGE SCALE GENOMIC DNA]</scope>
    <source>
        <strain evidence="2 3">ESL0167</strain>
    </source>
</reference>
<organism evidence="2 3">
    <name type="scientific">Frischella perrara</name>
    <dbReference type="NCBI Taxonomy" id="1267021"/>
    <lineage>
        <taxon>Bacteria</taxon>
        <taxon>Pseudomonadati</taxon>
        <taxon>Pseudomonadota</taxon>
        <taxon>Gammaproteobacteria</taxon>
        <taxon>Orbales</taxon>
        <taxon>Orbaceae</taxon>
        <taxon>Frischella</taxon>
    </lineage>
</organism>
<accession>A0A318MVJ3</accession>
<comment type="caution">
    <text evidence="2">The sequence shown here is derived from an EMBL/GenBank/DDBJ whole genome shotgun (WGS) entry which is preliminary data.</text>
</comment>
<dbReference type="PANTHER" id="PTHR32305:SF15">
    <property type="entry name" value="PROTEIN RHSA-RELATED"/>
    <property type="match status" value="1"/>
</dbReference>
<dbReference type="AlphaFoldDB" id="A0A318MVJ3"/>
<dbReference type="Proteomes" id="UP000247838">
    <property type="component" value="Unassembled WGS sequence"/>
</dbReference>
<evidence type="ECO:0000313" key="2">
    <source>
        <dbReference type="EMBL" id="PXY94617.1"/>
    </source>
</evidence>
<name>A0A318MVJ3_FRIPE</name>
<gene>
    <name evidence="2" type="ORF">DKK76_09120</name>
</gene>
<dbReference type="Gene3D" id="2.180.10.10">
    <property type="entry name" value="RHS repeat-associated core"/>
    <property type="match status" value="1"/>
</dbReference>
<evidence type="ECO:0000256" key="1">
    <source>
        <dbReference type="SAM" id="MobiDB-lite"/>
    </source>
</evidence>
<proteinExistence type="predicted"/>
<dbReference type="NCBIfam" id="TIGR01643">
    <property type="entry name" value="YD_repeat_2x"/>
    <property type="match status" value="1"/>
</dbReference>
<evidence type="ECO:0000313" key="3">
    <source>
        <dbReference type="Proteomes" id="UP000247838"/>
    </source>
</evidence>
<dbReference type="EMBL" id="QGLM01000018">
    <property type="protein sequence ID" value="PXY94617.1"/>
    <property type="molecule type" value="Genomic_DNA"/>
</dbReference>
<evidence type="ECO:0008006" key="4">
    <source>
        <dbReference type="Google" id="ProtNLM"/>
    </source>
</evidence>
<feature type="region of interest" description="Disordered" evidence="1">
    <location>
        <begin position="216"/>
        <end position="236"/>
    </location>
</feature>
<sequence>MDGFGRLSEIDDGQWPLVWQYDKCGRITQEHQGFSSQYFDYDPAGRLFRTRMPDGNILTYHYQGENVSQIDLNGQTLSSHQWEHGQEIRRHMGRFGELTCRHQFDERGRLRQQTLQLHQTLSKPIERRYDYNVVNELTQITDNYKGIKTFTYDLKSRIATASHKPYTGLTLSDKPGYDDVNGYRGYDEQFHFDGADNLLSHDMPLDSLKQFEVSHAKTSRQDDSLTPQDKAQHVEGQPAVKAIHANRLMLWADRHYQYDELVTAQGEIVWSAVYKSYGNLAIDYQTVPQPLRLPGQYFDEESGLHYNRHRYYG</sequence>
<dbReference type="InterPro" id="IPR006530">
    <property type="entry name" value="YD"/>
</dbReference>